<organism evidence="7 8">
    <name type="scientific">Podospora aff. communis PSN243</name>
    <dbReference type="NCBI Taxonomy" id="3040156"/>
    <lineage>
        <taxon>Eukaryota</taxon>
        <taxon>Fungi</taxon>
        <taxon>Dikarya</taxon>
        <taxon>Ascomycota</taxon>
        <taxon>Pezizomycotina</taxon>
        <taxon>Sordariomycetes</taxon>
        <taxon>Sordariomycetidae</taxon>
        <taxon>Sordariales</taxon>
        <taxon>Podosporaceae</taxon>
        <taxon>Podospora</taxon>
    </lineage>
</organism>
<evidence type="ECO:0000256" key="5">
    <source>
        <dbReference type="SAM" id="SignalP"/>
    </source>
</evidence>
<dbReference type="PANTHER" id="PTHR34997:SF1">
    <property type="entry name" value="PEPTIDOGLYCAN-BINDING LYSIN DOMAIN"/>
    <property type="match status" value="1"/>
</dbReference>
<name>A0AAV9GYD7_9PEZI</name>
<proteinExistence type="inferred from homology"/>
<reference evidence="7" key="2">
    <citation type="submission" date="2023-05" db="EMBL/GenBank/DDBJ databases">
        <authorList>
            <consortium name="Lawrence Berkeley National Laboratory"/>
            <person name="Steindorff A."/>
            <person name="Hensen N."/>
            <person name="Bonometti L."/>
            <person name="Westerberg I."/>
            <person name="Brannstrom I.O."/>
            <person name="Guillou S."/>
            <person name="Cros-Aarteil S."/>
            <person name="Calhoun S."/>
            <person name="Haridas S."/>
            <person name="Kuo A."/>
            <person name="Mondo S."/>
            <person name="Pangilinan J."/>
            <person name="Riley R."/>
            <person name="Labutti K."/>
            <person name="Andreopoulos B."/>
            <person name="Lipzen A."/>
            <person name="Chen C."/>
            <person name="Yanf M."/>
            <person name="Daum C."/>
            <person name="Ng V."/>
            <person name="Clum A."/>
            <person name="Ohm R."/>
            <person name="Martin F."/>
            <person name="Silar P."/>
            <person name="Natvig D."/>
            <person name="Lalanne C."/>
            <person name="Gautier V."/>
            <person name="Ament-Velasquez S.L."/>
            <person name="Kruys A."/>
            <person name="Hutchinson M.I."/>
            <person name="Powell A.J."/>
            <person name="Barry K."/>
            <person name="Miller A.N."/>
            <person name="Grigoriev I.V."/>
            <person name="Debuchy R."/>
            <person name="Gladieux P."/>
            <person name="Thoren M.H."/>
            <person name="Johannesson H."/>
        </authorList>
    </citation>
    <scope>NUCLEOTIDE SEQUENCE</scope>
    <source>
        <strain evidence="7">PSN243</strain>
    </source>
</reference>
<feature type="domain" description="LysM" evidence="6">
    <location>
        <begin position="251"/>
        <end position="299"/>
    </location>
</feature>
<keyword evidence="2" id="KW-0843">Virulence</keyword>
<feature type="region of interest" description="Disordered" evidence="4">
    <location>
        <begin position="485"/>
        <end position="506"/>
    </location>
</feature>
<feature type="region of interest" description="Disordered" evidence="4">
    <location>
        <begin position="568"/>
        <end position="606"/>
    </location>
</feature>
<feature type="signal peptide" evidence="5">
    <location>
        <begin position="1"/>
        <end position="22"/>
    </location>
</feature>
<dbReference type="InterPro" id="IPR018392">
    <property type="entry name" value="LysM"/>
</dbReference>
<evidence type="ECO:0000259" key="6">
    <source>
        <dbReference type="PROSITE" id="PS51782"/>
    </source>
</evidence>
<evidence type="ECO:0000256" key="4">
    <source>
        <dbReference type="SAM" id="MobiDB-lite"/>
    </source>
</evidence>
<dbReference type="Proteomes" id="UP001321760">
    <property type="component" value="Unassembled WGS sequence"/>
</dbReference>
<dbReference type="SUPFAM" id="SSF54106">
    <property type="entry name" value="LysM domain"/>
    <property type="match status" value="4"/>
</dbReference>
<dbReference type="AlphaFoldDB" id="A0AAV9GYD7"/>
<feature type="region of interest" description="Disordered" evidence="4">
    <location>
        <begin position="99"/>
        <end position="125"/>
    </location>
</feature>
<feature type="domain" description="LysM" evidence="6">
    <location>
        <begin position="433"/>
        <end position="480"/>
    </location>
</feature>
<evidence type="ECO:0000256" key="2">
    <source>
        <dbReference type="ARBA" id="ARBA00023026"/>
    </source>
</evidence>
<feature type="domain" description="LysM" evidence="6">
    <location>
        <begin position="42"/>
        <end position="89"/>
    </location>
</feature>
<dbReference type="CDD" id="cd00118">
    <property type="entry name" value="LysM"/>
    <property type="match status" value="4"/>
</dbReference>
<comment type="caution">
    <text evidence="7">The sequence shown here is derived from an EMBL/GenBank/DDBJ whole genome shotgun (WGS) entry which is preliminary data.</text>
</comment>
<keyword evidence="5" id="KW-0732">Signal</keyword>
<accession>A0AAV9GYD7</accession>
<evidence type="ECO:0000256" key="3">
    <source>
        <dbReference type="ARBA" id="ARBA00044955"/>
    </source>
</evidence>
<evidence type="ECO:0000313" key="8">
    <source>
        <dbReference type="Proteomes" id="UP001321760"/>
    </source>
</evidence>
<feature type="compositionally biased region" description="Low complexity" evidence="4">
    <location>
        <begin position="99"/>
        <end position="117"/>
    </location>
</feature>
<dbReference type="InterPro" id="IPR036779">
    <property type="entry name" value="LysM_dom_sf"/>
</dbReference>
<feature type="domain" description="LysM" evidence="6">
    <location>
        <begin position="620"/>
        <end position="668"/>
    </location>
</feature>
<gene>
    <name evidence="7" type="ORF">QBC34DRAFT_293924</name>
</gene>
<dbReference type="Gene3D" id="3.10.350.10">
    <property type="entry name" value="LysM domain"/>
    <property type="match status" value="7"/>
</dbReference>
<dbReference type="PROSITE" id="PS51782">
    <property type="entry name" value="LYSM"/>
    <property type="match status" value="6"/>
</dbReference>
<protein>
    <submittedName>
        <fullName evidence="7">LysM domain-containing protein</fullName>
    </submittedName>
</protein>
<reference evidence="7" key="1">
    <citation type="journal article" date="2023" name="Mol. Phylogenet. Evol.">
        <title>Genome-scale phylogeny and comparative genomics of the fungal order Sordariales.</title>
        <authorList>
            <person name="Hensen N."/>
            <person name="Bonometti L."/>
            <person name="Westerberg I."/>
            <person name="Brannstrom I.O."/>
            <person name="Guillou S."/>
            <person name="Cros-Aarteil S."/>
            <person name="Calhoun S."/>
            <person name="Haridas S."/>
            <person name="Kuo A."/>
            <person name="Mondo S."/>
            <person name="Pangilinan J."/>
            <person name="Riley R."/>
            <person name="LaButti K."/>
            <person name="Andreopoulos B."/>
            <person name="Lipzen A."/>
            <person name="Chen C."/>
            <person name="Yan M."/>
            <person name="Daum C."/>
            <person name="Ng V."/>
            <person name="Clum A."/>
            <person name="Steindorff A."/>
            <person name="Ohm R.A."/>
            <person name="Martin F."/>
            <person name="Silar P."/>
            <person name="Natvig D.O."/>
            <person name="Lalanne C."/>
            <person name="Gautier V."/>
            <person name="Ament-Velasquez S.L."/>
            <person name="Kruys A."/>
            <person name="Hutchinson M.I."/>
            <person name="Powell A.J."/>
            <person name="Barry K."/>
            <person name="Miller A.N."/>
            <person name="Grigoriev I.V."/>
            <person name="Debuchy R."/>
            <person name="Gladieux P."/>
            <person name="Hiltunen Thoren M."/>
            <person name="Johannesson H."/>
        </authorList>
    </citation>
    <scope>NUCLEOTIDE SEQUENCE</scope>
    <source>
        <strain evidence="7">PSN243</strain>
    </source>
</reference>
<evidence type="ECO:0000256" key="1">
    <source>
        <dbReference type="ARBA" id="ARBA00022669"/>
    </source>
</evidence>
<feature type="chain" id="PRO_5043911492" evidence="5">
    <location>
        <begin position="23"/>
        <end position="670"/>
    </location>
</feature>
<dbReference type="InterPro" id="IPR052210">
    <property type="entry name" value="LysM1-like"/>
</dbReference>
<feature type="domain" description="LysM" evidence="6">
    <location>
        <begin position="134"/>
        <end position="181"/>
    </location>
</feature>
<dbReference type="GO" id="GO:0008061">
    <property type="term" value="F:chitin binding"/>
    <property type="evidence" value="ECO:0007669"/>
    <property type="project" value="UniProtKB-KW"/>
</dbReference>
<sequence length="670" mass="71752">MQRLGLYALAALLAGLVGLSQAQTASTPPGPTFTGSPSNCNKWYVIATGDTCTTVEAKFSITHQQFISWNPAVSNNCLTNFWVGQAYCVGLGPSATPSATRTTSTSRSGSSSSLPGATTPPGPTFTGSPSNCNRWYLIAQGDTCATVEAKFGITHQQFISWNPAVSNDCQTNFWLGQAYCVGLGPLVSSTTSRSSSTSLFSNTTISITRSFSSTPYSTRHPITNQTIVLPTQGTEWPPTKTQAGQPSYCNSWHYVAPGETCEGIVAQYATWMSKADFLAWNPEVGVDCSGMYVYHWVCVGIQPQTQISLPYITANATVSIPPYFSFTPAPIPSEPIVWKPTPTAGTLPANCRAFVQAGNGDTCRTILAEYTFIMQTQFFSWHPFLNSNCDGLWSGYWYCVMAFEWNELPMPPTVTTTPSPVQTGIVSACRAWFQSPIEGPESCTTIAAMFGTFSEANFKQWNPAVGSDCADLEADTWYCVRVPGTPTTRTAPPPEPTVPTERPTQPGIAPNCGEFWLVSRSDTCASIAASERISIADFLAWNPAVGSGTTCSGLKPDFYVCVGLSGSSSTTSRTSLPPSGTTTSSRISSTTSRASSTSSAPTGVVTPQPVQDGMVRGCKKFYLVKQGDGCWAIANAHGIALADFYTWNPAMNNGGECWGLWPDYYVCVGI</sequence>
<comment type="similarity">
    <text evidence="3">Belongs to the secreted LysM effector family.</text>
</comment>
<keyword evidence="8" id="KW-1185">Reference proteome</keyword>
<evidence type="ECO:0000313" key="7">
    <source>
        <dbReference type="EMBL" id="KAK4452188.1"/>
    </source>
</evidence>
<dbReference type="PANTHER" id="PTHR34997">
    <property type="entry name" value="AM15"/>
    <property type="match status" value="1"/>
</dbReference>
<feature type="domain" description="LysM" evidence="6">
    <location>
        <begin position="514"/>
        <end position="562"/>
    </location>
</feature>
<keyword evidence="1" id="KW-0147">Chitin-binding</keyword>
<dbReference type="Pfam" id="PF01476">
    <property type="entry name" value="LysM"/>
    <property type="match status" value="4"/>
</dbReference>
<dbReference type="SMART" id="SM00257">
    <property type="entry name" value="LysM"/>
    <property type="match status" value="5"/>
</dbReference>
<feature type="compositionally biased region" description="Low complexity" evidence="4">
    <location>
        <begin position="568"/>
        <end position="603"/>
    </location>
</feature>
<dbReference type="EMBL" id="MU865925">
    <property type="protein sequence ID" value="KAK4452188.1"/>
    <property type="molecule type" value="Genomic_DNA"/>
</dbReference>